<dbReference type="GO" id="GO:0005634">
    <property type="term" value="C:nucleus"/>
    <property type="evidence" value="ECO:0007669"/>
    <property type="project" value="UniProtKB-SubCell"/>
</dbReference>
<evidence type="ECO:0000313" key="5">
    <source>
        <dbReference type="EMBL" id="KAF8398469.1"/>
    </source>
</evidence>
<dbReference type="CDD" id="cd21793">
    <property type="entry name" value="Rad21_Rec8_M_AtSYN1-like"/>
    <property type="match status" value="1"/>
</dbReference>
<dbReference type="EMBL" id="JABCRI010000011">
    <property type="protein sequence ID" value="KAF8398469.1"/>
    <property type="molecule type" value="Genomic_DNA"/>
</dbReference>
<feature type="domain" description="Rad21/Rec8-like protein C-terminal eukaryotic" evidence="3">
    <location>
        <begin position="620"/>
        <end position="646"/>
    </location>
</feature>
<dbReference type="GO" id="GO:0003682">
    <property type="term" value="F:chromatin binding"/>
    <property type="evidence" value="ECO:0007669"/>
    <property type="project" value="TreeGrafter"/>
</dbReference>
<evidence type="ECO:0000256" key="1">
    <source>
        <dbReference type="ARBA" id="ARBA00004123"/>
    </source>
</evidence>
<dbReference type="Pfam" id="PF04824">
    <property type="entry name" value="Rad21_Rec8"/>
    <property type="match status" value="1"/>
</dbReference>
<keyword evidence="6" id="KW-1185">Reference proteome</keyword>
<dbReference type="Pfam" id="PF04825">
    <property type="entry name" value="Rad21_Rec8_N"/>
    <property type="match status" value="1"/>
</dbReference>
<evidence type="ECO:0000313" key="6">
    <source>
        <dbReference type="Proteomes" id="UP000655225"/>
    </source>
</evidence>
<organism evidence="5 6">
    <name type="scientific">Tetracentron sinense</name>
    <name type="common">Spur-leaf</name>
    <dbReference type="NCBI Taxonomy" id="13715"/>
    <lineage>
        <taxon>Eukaryota</taxon>
        <taxon>Viridiplantae</taxon>
        <taxon>Streptophyta</taxon>
        <taxon>Embryophyta</taxon>
        <taxon>Tracheophyta</taxon>
        <taxon>Spermatophyta</taxon>
        <taxon>Magnoliopsida</taxon>
        <taxon>Trochodendrales</taxon>
        <taxon>Trochodendraceae</taxon>
        <taxon>Tetracentron</taxon>
    </lineage>
</organism>
<comment type="caution">
    <text evidence="5">The sequence shown here is derived from an EMBL/GenBank/DDBJ whole genome shotgun (WGS) entry which is preliminary data.</text>
</comment>
<name>A0A834YYS9_TETSI</name>
<dbReference type="GO" id="GO:1990414">
    <property type="term" value="P:replication-born double-strand break repair via sister chromatid exchange"/>
    <property type="evidence" value="ECO:0007669"/>
    <property type="project" value="TreeGrafter"/>
</dbReference>
<evidence type="ECO:0000256" key="2">
    <source>
        <dbReference type="ARBA" id="ARBA00023242"/>
    </source>
</evidence>
<dbReference type="AlphaFoldDB" id="A0A834YYS9"/>
<sequence>MFYSHNLLAQNGPLGTIWLATHPYGEQKLKKSHYAVTDISSSVDRIMFPEVPIALRMSAHLLLGVVRIYSKKVDYLLHDCNVVNTTIGKAFASIEVNLPEDATHAPFHSITLPETFELDAFDLGDDLYHEGAQDNYLRSQEEITITDQIPVEGDLYVAFDINEDIMMDISNPPEVSEIGVSPMEEDVPPSIPVGNSVGVSDPGPSNQAEAFSGRLHEDHFSQNLPEIEVMRDVVHNFGPENLSVLPDLDNDSFEQNIYMDQTTNEKDTLSPIMEDMPVSGGQSLPFQLHPEPPPSVSSEEAPGLFNSRISLGHISPELVIQPTPPVEKPKPRRRQRKQLYDEFMKKALEDPSDLPWKKKRCLPLVLDVWKFNNSLRNEQIFFEPSIFGERVSPFAELISLHTRQCEPLRNCSYTNSDVYLFAGFCPNLQNISKKETISSKSQLDHVEDALPEPRNAQSHAPMPDLDMDIERLQRDDHTGSNILHEFMLSPSRSMHSPFRGDDFAPFYTDNIGSEPQMETTVRIEVLPTPDIEGPTGPFGLELETPLTFLREQLGMAGTGLSDIPEWLNSAVEDLNFLEADNTPAGSQGNEEVETLSVRTRAVAQYLKRKSPATQISEEQSGNLSLNKILEGKTRKLCAQMFFETLVTPDTFSSSNATSIFITS</sequence>
<dbReference type="GO" id="GO:0008278">
    <property type="term" value="C:cohesin complex"/>
    <property type="evidence" value="ECO:0007669"/>
    <property type="project" value="InterPro"/>
</dbReference>
<proteinExistence type="predicted"/>
<accession>A0A834YYS9</accession>
<dbReference type="Proteomes" id="UP000655225">
    <property type="component" value="Unassembled WGS sequence"/>
</dbReference>
<dbReference type="OrthoDB" id="10071381at2759"/>
<gene>
    <name evidence="5" type="ORF">HHK36_017397</name>
</gene>
<protein>
    <submittedName>
        <fullName evidence="5">Uncharacterized protein</fullName>
    </submittedName>
</protein>
<evidence type="ECO:0000259" key="3">
    <source>
        <dbReference type="Pfam" id="PF04824"/>
    </source>
</evidence>
<dbReference type="InterPro" id="IPR039781">
    <property type="entry name" value="Rad21/Rec8-like"/>
</dbReference>
<dbReference type="InterPro" id="IPR006910">
    <property type="entry name" value="Rad21_Rec8_N"/>
</dbReference>
<feature type="domain" description="Rad21/Rec8-like protein N-terminal" evidence="4">
    <location>
        <begin position="1"/>
        <end position="103"/>
    </location>
</feature>
<comment type="subcellular location">
    <subcellularLocation>
        <location evidence="1">Nucleus</location>
    </subcellularLocation>
</comment>
<reference evidence="5 6" key="1">
    <citation type="submission" date="2020-04" db="EMBL/GenBank/DDBJ databases">
        <title>Plant Genome Project.</title>
        <authorList>
            <person name="Zhang R.-G."/>
        </authorList>
    </citation>
    <scope>NUCLEOTIDE SEQUENCE [LARGE SCALE GENOMIC DNA]</scope>
    <source>
        <strain evidence="5">YNK0</strain>
        <tissue evidence="5">Leaf</tissue>
    </source>
</reference>
<dbReference type="GO" id="GO:0007062">
    <property type="term" value="P:sister chromatid cohesion"/>
    <property type="evidence" value="ECO:0007669"/>
    <property type="project" value="InterPro"/>
</dbReference>
<evidence type="ECO:0000259" key="4">
    <source>
        <dbReference type="Pfam" id="PF04825"/>
    </source>
</evidence>
<dbReference type="OMA" id="QQEEPYG"/>
<dbReference type="PANTHER" id="PTHR12585">
    <property type="entry name" value="SCC1 / RAD21 FAMILY MEMBER"/>
    <property type="match status" value="1"/>
</dbReference>
<dbReference type="InterPro" id="IPR006909">
    <property type="entry name" value="Rad21/Rec8_C_eu"/>
</dbReference>
<dbReference type="PANTHER" id="PTHR12585:SF55">
    <property type="entry name" value="SISTER CHROMATID COHESION 1 PROTEIN 3"/>
    <property type="match status" value="1"/>
</dbReference>
<keyword evidence="2" id="KW-0539">Nucleus</keyword>